<organism evidence="1 2">
    <name type="scientific">Paenibacillus lautus</name>
    <name type="common">Bacillus lautus</name>
    <dbReference type="NCBI Taxonomy" id="1401"/>
    <lineage>
        <taxon>Bacteria</taxon>
        <taxon>Bacillati</taxon>
        <taxon>Bacillota</taxon>
        <taxon>Bacilli</taxon>
        <taxon>Bacillales</taxon>
        <taxon>Paenibacillaceae</taxon>
        <taxon>Paenibacillus</taxon>
    </lineage>
</organism>
<accession>A0A385TMC3</accession>
<sequence>MLEPFFKTHEEVDKYFNKVTESLLILKARIIALYKSDKDSIEYFALYDSILTQVRALFIENNRL</sequence>
<protein>
    <submittedName>
        <fullName evidence="1">Uncharacterized protein</fullName>
    </submittedName>
</protein>
<dbReference type="AlphaFoldDB" id="A0A385TMC3"/>
<reference evidence="1 2" key="1">
    <citation type="submission" date="2018-09" db="EMBL/GenBank/DDBJ databases">
        <title>Genome Sequence of Paenibacillus lautus Strain E7593-69, Azo Dye-Degrading Bacteria, Isolated from Commercial Tattoo Inks.</title>
        <authorList>
            <person name="Nho S.W."/>
            <person name="Kim S.-J."/>
            <person name="Kweon O."/>
            <person name="Cerniglia C.E."/>
        </authorList>
    </citation>
    <scope>NUCLEOTIDE SEQUENCE [LARGE SCALE GENOMIC DNA]</scope>
    <source>
        <strain evidence="1 2">E7593-69</strain>
    </source>
</reference>
<dbReference type="Proteomes" id="UP000266552">
    <property type="component" value="Chromosome"/>
</dbReference>
<evidence type="ECO:0000313" key="2">
    <source>
        <dbReference type="Proteomes" id="UP000266552"/>
    </source>
</evidence>
<proteinExistence type="predicted"/>
<dbReference type="KEGG" id="plw:D5F53_16995"/>
<dbReference type="EMBL" id="CP032412">
    <property type="protein sequence ID" value="AYB44869.1"/>
    <property type="molecule type" value="Genomic_DNA"/>
</dbReference>
<gene>
    <name evidence="1" type="ORF">D5F53_16995</name>
</gene>
<keyword evidence="2" id="KW-1185">Reference proteome</keyword>
<name>A0A385TMC3_PAELA</name>
<evidence type="ECO:0000313" key="1">
    <source>
        <dbReference type="EMBL" id="AYB44869.1"/>
    </source>
</evidence>